<dbReference type="InterPro" id="IPR036942">
    <property type="entry name" value="Beta-barrel_TonB_sf"/>
</dbReference>
<keyword evidence="6" id="KW-0675">Receptor</keyword>
<evidence type="ECO:0000313" key="6">
    <source>
        <dbReference type="EMBL" id="RCI69657.1"/>
    </source>
</evidence>
<dbReference type="InterPro" id="IPR000531">
    <property type="entry name" value="Beta-barrel_TonB"/>
</dbReference>
<comment type="caution">
    <text evidence="6">The sequence shown here is derived from an EMBL/GenBank/DDBJ whole genome shotgun (WGS) entry which is preliminary data.</text>
</comment>
<dbReference type="AlphaFoldDB" id="A0A367LWQ1"/>
<evidence type="ECO:0000313" key="7">
    <source>
        <dbReference type="Proteomes" id="UP000253594"/>
    </source>
</evidence>
<dbReference type="SUPFAM" id="SSF56935">
    <property type="entry name" value="Porins"/>
    <property type="match status" value="1"/>
</dbReference>
<protein>
    <submittedName>
        <fullName evidence="6">TonB-dependent receptor</fullName>
    </submittedName>
</protein>
<dbReference type="Gene3D" id="2.40.170.20">
    <property type="entry name" value="TonB-dependent receptor, beta-barrel domain"/>
    <property type="match status" value="1"/>
</dbReference>
<accession>A0A367LWQ1</accession>
<dbReference type="GO" id="GO:0009279">
    <property type="term" value="C:cell outer membrane"/>
    <property type="evidence" value="ECO:0007669"/>
    <property type="project" value="UniProtKB-SubCell"/>
</dbReference>
<evidence type="ECO:0000256" key="1">
    <source>
        <dbReference type="ARBA" id="ARBA00004442"/>
    </source>
</evidence>
<reference evidence="6 7" key="1">
    <citation type="submission" date="2018-07" db="EMBL/GenBank/DDBJ databases">
        <title>Mechanisms of high-level aminoglycoside resistance among Gram-negative pathogens in Brazil.</title>
        <authorList>
            <person name="Ballaben A.S."/>
            <person name="Darini A.L.C."/>
            <person name="Doi Y."/>
        </authorList>
    </citation>
    <scope>NUCLEOTIDE SEQUENCE [LARGE SCALE GENOMIC DNA]</scope>
    <source>
        <strain evidence="6 7">B2-305</strain>
    </source>
</reference>
<feature type="non-terminal residue" evidence="6">
    <location>
        <position position="1"/>
    </location>
</feature>
<dbReference type="PANTHER" id="PTHR47752">
    <property type="entry name" value="HTH-TYPE TRANSCRIPTIONAL REPRESSOR FABR"/>
    <property type="match status" value="1"/>
</dbReference>
<keyword evidence="3" id="KW-0998">Cell outer membrane</keyword>
<feature type="region of interest" description="Disordered" evidence="4">
    <location>
        <begin position="64"/>
        <end position="90"/>
    </location>
</feature>
<gene>
    <name evidence="6" type="ORF">DT376_38780</name>
</gene>
<keyword evidence="2" id="KW-0472">Membrane</keyword>
<evidence type="ECO:0000259" key="5">
    <source>
        <dbReference type="Pfam" id="PF00593"/>
    </source>
</evidence>
<evidence type="ECO:0000256" key="4">
    <source>
        <dbReference type="SAM" id="MobiDB-lite"/>
    </source>
</evidence>
<proteinExistence type="predicted"/>
<evidence type="ECO:0000256" key="2">
    <source>
        <dbReference type="ARBA" id="ARBA00023136"/>
    </source>
</evidence>
<dbReference type="EMBL" id="QORE01002848">
    <property type="protein sequence ID" value="RCI69657.1"/>
    <property type="molecule type" value="Genomic_DNA"/>
</dbReference>
<dbReference type="Pfam" id="PF00593">
    <property type="entry name" value="TonB_dep_Rec_b-barrel"/>
    <property type="match status" value="1"/>
</dbReference>
<feature type="domain" description="TonB-dependent receptor-like beta-barrel" evidence="5">
    <location>
        <begin position="15"/>
        <end position="125"/>
    </location>
</feature>
<comment type="subcellular location">
    <subcellularLocation>
        <location evidence="1">Cell outer membrane</location>
    </subcellularLocation>
</comment>
<sequence>LAKTDQATREFYYPITRKVLRTRDTTYKERLWVFDSQLDKSFAIGETEHLLSYGINLKHQKVTGMRSGTGTNLDTGADSPRDALERSSDFPDPTVKTYALFAQDSISWNDWTFTPGLRYDYTRMVPHNP</sequence>
<feature type="compositionally biased region" description="Basic and acidic residues" evidence="4">
    <location>
        <begin position="79"/>
        <end position="89"/>
    </location>
</feature>
<dbReference type="PANTHER" id="PTHR47752:SF1">
    <property type="entry name" value="HTH-TYPE TRANSCRIPTIONAL REPRESSOR FABR"/>
    <property type="match status" value="1"/>
</dbReference>
<dbReference type="InterPro" id="IPR050692">
    <property type="entry name" value="HTH_transcr_repressor_FabR"/>
</dbReference>
<name>A0A367LWQ1_PSEAI</name>
<evidence type="ECO:0000256" key="3">
    <source>
        <dbReference type="ARBA" id="ARBA00023237"/>
    </source>
</evidence>
<dbReference type="Proteomes" id="UP000253594">
    <property type="component" value="Unassembled WGS sequence"/>
</dbReference>
<feature type="non-terminal residue" evidence="6">
    <location>
        <position position="129"/>
    </location>
</feature>
<organism evidence="6 7">
    <name type="scientific">Pseudomonas aeruginosa</name>
    <dbReference type="NCBI Taxonomy" id="287"/>
    <lineage>
        <taxon>Bacteria</taxon>
        <taxon>Pseudomonadati</taxon>
        <taxon>Pseudomonadota</taxon>
        <taxon>Gammaproteobacteria</taxon>
        <taxon>Pseudomonadales</taxon>
        <taxon>Pseudomonadaceae</taxon>
        <taxon>Pseudomonas</taxon>
    </lineage>
</organism>